<protein>
    <submittedName>
        <fullName evidence="1">Uncharacterized protein</fullName>
    </submittedName>
</protein>
<accession>A0A0L7R7M1</accession>
<evidence type="ECO:0000313" key="2">
    <source>
        <dbReference type="Proteomes" id="UP000053825"/>
    </source>
</evidence>
<dbReference type="Proteomes" id="UP000053825">
    <property type="component" value="Unassembled WGS sequence"/>
</dbReference>
<organism evidence="1 2">
    <name type="scientific">Habropoda laboriosa</name>
    <dbReference type="NCBI Taxonomy" id="597456"/>
    <lineage>
        <taxon>Eukaryota</taxon>
        <taxon>Metazoa</taxon>
        <taxon>Ecdysozoa</taxon>
        <taxon>Arthropoda</taxon>
        <taxon>Hexapoda</taxon>
        <taxon>Insecta</taxon>
        <taxon>Pterygota</taxon>
        <taxon>Neoptera</taxon>
        <taxon>Endopterygota</taxon>
        <taxon>Hymenoptera</taxon>
        <taxon>Apocrita</taxon>
        <taxon>Aculeata</taxon>
        <taxon>Apoidea</taxon>
        <taxon>Anthophila</taxon>
        <taxon>Apidae</taxon>
        <taxon>Habropoda</taxon>
    </lineage>
</organism>
<keyword evidence="2" id="KW-1185">Reference proteome</keyword>
<proteinExistence type="predicted"/>
<reference evidence="1 2" key="1">
    <citation type="submission" date="2015-07" db="EMBL/GenBank/DDBJ databases">
        <title>The genome of Habropoda laboriosa.</title>
        <authorList>
            <person name="Pan H."/>
            <person name="Kapheim K."/>
        </authorList>
    </citation>
    <scope>NUCLEOTIDE SEQUENCE [LARGE SCALE GENOMIC DNA]</scope>
    <source>
        <strain evidence="1">0110345459</strain>
    </source>
</reference>
<evidence type="ECO:0000313" key="1">
    <source>
        <dbReference type="EMBL" id="KOC66865.1"/>
    </source>
</evidence>
<dbReference type="AlphaFoldDB" id="A0A0L7R7M1"/>
<name>A0A0L7R7M1_9HYME</name>
<sequence>MQIVLGSLHVGAFSSGRRLLSRSSGEFSLRMQVVRVFDRRTSLCWANGRLLRPLEVSLGSQVVLRLLRYSSVAFRRRWRLWTLRELTFRLEIVGMLDGSPSFSWSNGRFLRSLEVSLGFQVVFVSNDLAALSTSRSVVVASSDVHELSLHPQIILSANHVHSLDLGDRSVVVSRSTNVDVAFHLQVVSVDHYLRPLALRWLVVVLRPAGELSFGLQIVLRLLLDWSVGAFRREVVLRSSHEFSFEVEIILVTYGRSPLSWSNRRLLRPLELSFGT</sequence>
<dbReference type="EMBL" id="KQ414638">
    <property type="protein sequence ID" value="KOC66865.1"/>
    <property type="molecule type" value="Genomic_DNA"/>
</dbReference>
<gene>
    <name evidence="1" type="ORF">WH47_11929</name>
</gene>